<evidence type="ECO:0000256" key="1">
    <source>
        <dbReference type="ARBA" id="ARBA00023224"/>
    </source>
</evidence>
<dbReference type="PANTHER" id="PTHR32089">
    <property type="entry name" value="METHYL-ACCEPTING CHEMOTAXIS PROTEIN MCPB"/>
    <property type="match status" value="1"/>
</dbReference>
<dbReference type="SUPFAM" id="SSF58104">
    <property type="entry name" value="Methyl-accepting chemotaxis protein (MCP) signaling domain"/>
    <property type="match status" value="1"/>
</dbReference>
<dbReference type="GO" id="GO:0007165">
    <property type="term" value="P:signal transduction"/>
    <property type="evidence" value="ECO:0007669"/>
    <property type="project" value="UniProtKB-KW"/>
</dbReference>
<dbReference type="PROSITE" id="PS50111">
    <property type="entry name" value="CHEMOTAXIS_TRANSDUC_2"/>
    <property type="match status" value="1"/>
</dbReference>
<accession>B6BKT6</accession>
<dbReference type="STRING" id="929558.SMGD1_0619"/>
<dbReference type="Proteomes" id="UP000006431">
    <property type="component" value="Unassembled WGS sequence"/>
</dbReference>
<reference evidence="6 7" key="1">
    <citation type="journal article" date="2012" name="Proc. Natl. Acad. Sci. U.S.A.">
        <title>Genome and physiology of a model Epsilonproteobacterium responsible for sulfide detoxification in marine oxygen depletion zones.</title>
        <authorList>
            <person name="Grote J."/>
            <person name="Schott T."/>
            <person name="Bruckner C.G."/>
            <person name="Glockner F.O."/>
            <person name="Jost G."/>
            <person name="Teeling H."/>
            <person name="Labrenz M."/>
            <person name="Jurgens K."/>
        </authorList>
    </citation>
    <scope>NUCLEOTIDE SEQUENCE [LARGE SCALE GENOMIC DNA]</scope>
    <source>
        <strain evidence="6 7">GD1</strain>
    </source>
</reference>
<evidence type="ECO:0000313" key="6">
    <source>
        <dbReference type="EMBL" id="EHP29146.1"/>
    </source>
</evidence>
<dbReference type="HOGENOM" id="CLU_754245_0_0_7"/>
<dbReference type="PANTHER" id="PTHR32089:SF112">
    <property type="entry name" value="LYSOZYME-LIKE PROTEIN-RELATED"/>
    <property type="match status" value="1"/>
</dbReference>
<comment type="caution">
    <text evidence="6">The sequence shown here is derived from an EMBL/GenBank/DDBJ whole genome shotgun (WGS) entry which is preliminary data.</text>
</comment>
<keyword evidence="1 2" id="KW-0807">Transducer</keyword>
<keyword evidence="4" id="KW-1133">Transmembrane helix</keyword>
<evidence type="ECO:0000313" key="7">
    <source>
        <dbReference type="Proteomes" id="UP000006431"/>
    </source>
</evidence>
<evidence type="ECO:0000259" key="5">
    <source>
        <dbReference type="PROSITE" id="PS50111"/>
    </source>
</evidence>
<dbReference type="eggNOG" id="COG0840">
    <property type="taxonomic scope" value="Bacteria"/>
</dbReference>
<dbReference type="OrthoDB" id="9765597at2"/>
<name>B6BKT6_SULGG</name>
<dbReference type="RefSeq" id="WP_008337777.1">
    <property type="nucleotide sequence ID" value="NZ_AFRZ01000001.1"/>
</dbReference>
<dbReference type="Gene3D" id="1.10.287.950">
    <property type="entry name" value="Methyl-accepting chemotaxis protein"/>
    <property type="match status" value="1"/>
</dbReference>
<evidence type="ECO:0000256" key="4">
    <source>
        <dbReference type="SAM" id="Phobius"/>
    </source>
</evidence>
<proteinExistence type="predicted"/>
<keyword evidence="4" id="KW-0472">Membrane</keyword>
<evidence type="ECO:0000256" key="3">
    <source>
        <dbReference type="SAM" id="Coils"/>
    </source>
</evidence>
<keyword evidence="7" id="KW-1185">Reference proteome</keyword>
<dbReference type="Pfam" id="PF00015">
    <property type="entry name" value="MCPsignal"/>
    <property type="match status" value="1"/>
</dbReference>
<dbReference type="SMART" id="SM00283">
    <property type="entry name" value="MA"/>
    <property type="match status" value="1"/>
</dbReference>
<dbReference type="EMBL" id="AFRZ01000001">
    <property type="protein sequence ID" value="EHP29146.1"/>
    <property type="molecule type" value="Genomic_DNA"/>
</dbReference>
<dbReference type="GO" id="GO:0016020">
    <property type="term" value="C:membrane"/>
    <property type="evidence" value="ECO:0007669"/>
    <property type="project" value="InterPro"/>
</dbReference>
<feature type="coiled-coil region" evidence="3">
    <location>
        <begin position="244"/>
        <end position="277"/>
    </location>
</feature>
<accession>H1FVU8</accession>
<dbReference type="InterPro" id="IPR004089">
    <property type="entry name" value="MCPsignal_dom"/>
</dbReference>
<keyword evidence="4" id="KW-0812">Transmembrane</keyword>
<dbReference type="PATRIC" id="fig|929558.5.peg.618"/>
<sequence>MKTLLLSLIFTLSIFASSIELNYHELNKEIDKVSLDLTPEEKVSLYFLVLSTHENITTALSLDKTKVSSLETLESRTLKILSDLHENNSNIDAIQIKKMKELYIKITKEGQELIKQHSDDSNDKIIYKDKIVYQDKVVFQDKIVETSSLGLSVLLGLLGIALGLAIGFFTFRKTVVKEVTKLQQIEVKSDDKDLIKNLQEINSSLEDEIKSLNANESLVTKVQSENRTLIERQKELQNSHETLLTELNTKIEIISEEKEVLLEKAQILEECQDAKDEEEHEFNDKLNSLQHQSQDIFNVLDTISDIADQTNLLALNAAIEAARAGEHGRGFAVVADEVRKLAERTQKALNEAKVNISSVVDAVSNLK</sequence>
<dbReference type="AlphaFoldDB" id="B6BKT6"/>
<organism evidence="6 7">
    <name type="scientific">Sulfurimonas gotlandica (strain DSM 19862 / JCM 16533 / GD1)</name>
    <dbReference type="NCBI Taxonomy" id="929558"/>
    <lineage>
        <taxon>Bacteria</taxon>
        <taxon>Pseudomonadati</taxon>
        <taxon>Campylobacterota</taxon>
        <taxon>Epsilonproteobacteria</taxon>
        <taxon>Campylobacterales</taxon>
        <taxon>Sulfurimonadaceae</taxon>
        <taxon>Sulfurimonas</taxon>
    </lineage>
</organism>
<gene>
    <name evidence="6" type="ORF">SMGD1_0619</name>
</gene>
<evidence type="ECO:0000256" key="2">
    <source>
        <dbReference type="PROSITE-ProRule" id="PRU00284"/>
    </source>
</evidence>
<feature type="domain" description="Methyl-accepting transducer" evidence="5">
    <location>
        <begin position="286"/>
        <end position="367"/>
    </location>
</feature>
<feature type="coiled-coil region" evidence="3">
    <location>
        <begin position="188"/>
        <end position="215"/>
    </location>
</feature>
<feature type="transmembrane region" description="Helical" evidence="4">
    <location>
        <begin position="149"/>
        <end position="171"/>
    </location>
</feature>
<protein>
    <submittedName>
        <fullName evidence="6">Methyl-accepting chemotaxis protein</fullName>
    </submittedName>
</protein>
<keyword evidence="3" id="KW-0175">Coiled coil</keyword>